<sequence length="179" mass="19780">MTDGSLRTAATPKRSFRDRMRTDWYLTRLDWHLEGLVTGRERKATLRELRQALAGDPRDTTAALADLGAPRTLARQYAHESPLRPLWSVGAAVAALTLFGYWVAFLLFTLGMLAAVDSNAPAEAHATFLFVDVEAFSFPDAVGIGWTSSWNWLIVPGAIVVVSFLLGARAWRVARQPSH</sequence>
<organism evidence="2 3">
    <name type="scientific">Arthrobacter citreus</name>
    <dbReference type="NCBI Taxonomy" id="1670"/>
    <lineage>
        <taxon>Bacteria</taxon>
        <taxon>Bacillati</taxon>
        <taxon>Actinomycetota</taxon>
        <taxon>Actinomycetes</taxon>
        <taxon>Micrococcales</taxon>
        <taxon>Micrococcaceae</taxon>
        <taxon>Arthrobacter</taxon>
    </lineage>
</organism>
<protein>
    <recommendedName>
        <fullName evidence="4">DUF1707 domain-containing protein</fullName>
    </recommendedName>
</protein>
<feature type="transmembrane region" description="Helical" evidence="1">
    <location>
        <begin position="150"/>
        <end position="171"/>
    </location>
</feature>
<proteinExistence type="predicted"/>
<keyword evidence="1" id="KW-1133">Transmembrane helix</keyword>
<reference evidence="2 3" key="1">
    <citation type="submission" date="2024-04" db="EMBL/GenBank/DDBJ databases">
        <title>Arthrobacter sp. from Plains bison fecal sample.</title>
        <authorList>
            <person name="Ruzzini A."/>
        </authorList>
    </citation>
    <scope>NUCLEOTIDE SEQUENCE [LARGE SCALE GENOMIC DNA]</scope>
    <source>
        <strain evidence="2 3">EINP1</strain>
    </source>
</reference>
<accession>A0ABZ3A092</accession>
<dbReference type="RefSeq" id="WP_342025113.1">
    <property type="nucleotide sequence ID" value="NZ_CP151657.1"/>
</dbReference>
<keyword evidence="1" id="KW-0472">Membrane</keyword>
<keyword evidence="3" id="KW-1185">Reference proteome</keyword>
<dbReference type="Proteomes" id="UP001448858">
    <property type="component" value="Chromosome"/>
</dbReference>
<name>A0ABZ3A092_9MICC</name>
<evidence type="ECO:0000313" key="3">
    <source>
        <dbReference type="Proteomes" id="UP001448858"/>
    </source>
</evidence>
<evidence type="ECO:0008006" key="4">
    <source>
        <dbReference type="Google" id="ProtNLM"/>
    </source>
</evidence>
<gene>
    <name evidence="2" type="ORF">AAE021_08180</name>
</gene>
<keyword evidence="1" id="KW-0812">Transmembrane</keyword>
<feature type="transmembrane region" description="Helical" evidence="1">
    <location>
        <begin position="85"/>
        <end position="108"/>
    </location>
</feature>
<dbReference type="EMBL" id="CP151657">
    <property type="protein sequence ID" value="WZP17517.1"/>
    <property type="molecule type" value="Genomic_DNA"/>
</dbReference>
<evidence type="ECO:0000313" key="2">
    <source>
        <dbReference type="EMBL" id="WZP17517.1"/>
    </source>
</evidence>
<evidence type="ECO:0000256" key="1">
    <source>
        <dbReference type="SAM" id="Phobius"/>
    </source>
</evidence>